<feature type="compositionally biased region" description="Basic and acidic residues" evidence="1">
    <location>
        <begin position="1209"/>
        <end position="1225"/>
    </location>
</feature>
<name>A0A8K0E9Y8_9ROSA</name>
<accession>A0A8K0E9Y8</accession>
<reference evidence="2" key="1">
    <citation type="submission" date="2020-03" db="EMBL/GenBank/DDBJ databases">
        <title>A high-quality chromosome-level genome assembly of a woody plant with both climbing and erect habits, Rhamnella rubrinervis.</title>
        <authorList>
            <person name="Lu Z."/>
            <person name="Yang Y."/>
            <person name="Zhu X."/>
            <person name="Sun Y."/>
        </authorList>
    </citation>
    <scope>NUCLEOTIDE SEQUENCE</scope>
    <source>
        <strain evidence="2">BYM</strain>
        <tissue evidence="2">Leaf</tissue>
    </source>
</reference>
<feature type="compositionally biased region" description="Basic residues" evidence="1">
    <location>
        <begin position="677"/>
        <end position="689"/>
    </location>
</feature>
<feature type="region of interest" description="Disordered" evidence="1">
    <location>
        <begin position="1144"/>
        <end position="1181"/>
    </location>
</feature>
<feature type="region of interest" description="Disordered" evidence="1">
    <location>
        <begin position="1244"/>
        <end position="1279"/>
    </location>
</feature>
<dbReference type="OrthoDB" id="1915143at2759"/>
<keyword evidence="3" id="KW-1185">Reference proteome</keyword>
<feature type="compositionally biased region" description="Basic and acidic residues" evidence="1">
    <location>
        <begin position="1268"/>
        <end position="1279"/>
    </location>
</feature>
<feature type="compositionally biased region" description="Polar residues" evidence="1">
    <location>
        <begin position="498"/>
        <end position="508"/>
    </location>
</feature>
<protein>
    <submittedName>
        <fullName evidence="2">Uncharacterized protein</fullName>
    </submittedName>
</protein>
<dbReference type="PANTHER" id="PTHR31115">
    <property type="entry name" value="OS05G0107300 PROTEIN"/>
    <property type="match status" value="1"/>
</dbReference>
<feature type="region of interest" description="Disordered" evidence="1">
    <location>
        <begin position="1201"/>
        <end position="1229"/>
    </location>
</feature>
<evidence type="ECO:0000313" key="2">
    <source>
        <dbReference type="EMBL" id="KAF3439447.1"/>
    </source>
</evidence>
<sequence>MFSYSNAFASHGDFSLPVSPSSCVEHKESKKKSGYIYAVKFVLWNRSTRDAKLVPKPLNCSYISGGEDSNAMLSYEDFKGRKIQVDLSSETKECLTSLLVLKPFEGIRRIMLSSGNNLSRGSAINSSEMPPLPQCLPLEPITLDKQKYPRPGELRRVLGVPSTSEDHSFGVAHSKIPASVGTDELKHLKKSVQDGSRKARDRAKMLRESMFKLDKYREALISKKRQRSDLPSSERSSGITLVKLGSQVLRNPHDSMNQRLEDKAKSVRLNKRIRTSVADVRADNRSAAISRPQIFTDKDGSSVQAISGGPMRIEEKTRRLLAGGEGLDQRIKKKRSVGAVGSRVMNGDRDIKRVPHPKLTTDSKLRSCDAHGFRSKSSPGVSGINKSDGTFEPSNSDMSTVLKTEQESAPLPRDRMAVLEQRVLLKGSNKPNIQESNSVGNPNTVTKGKVSRAPRTGSVMALDSSPNVPTQSGAFQGWEQPTGPNKVSVVGMPVNQKRPASTGSSIHPMTQWVGQRPHKNSRSRRTNLLPPVSNNVETQISSQGFTNSDLSARASFVGTNGSVLTSSADDNTPKVKSETENVASFYSLSESEESGAGIDSGVVALTTPHKVGSFIFPGKKNKIPTSEIGDGVRRQGRSGRGSSLTRPGIHSMLDKTEPLPTAKPLQNVMPISDKNKSKTGRPPSKKLKDRKALTRLGPLLRNGTSDFTGESDDDHEELYLAADSARNASSRACSGTFWKKMEYVFSSISSEETSYLEQQLGVAEELGESLSQMFGDEYNILGVVNKEFQSCCGEGQDAFCRRLDTRRLDKAIPLYQRVLSALIEEDESEELYHYGEGKNMFLQCASDDSHCGSCNHIDIEPKDRDKMETEVESKVDFRMQKTSLLDRLSCDSSAATNVLRNPSMYSSLHINEKYLSDNEYLHSDVGNGSEICSNDLGQLQPRELNIPGFPSSDCQYQLMCLDDRLLLELQSIGLYPEILPDLAEGEEVINEHIIELQEELHKQIGRKKKHLGKIDRAIQNVRDIERRKVEQVAMDQLIEMAYKKRVACRGSNASKGAVRKVSKQVALAFVKRTLDRCQKFEETGNSCFTDPVLRDVMFSAPSCNSDLKSIDCIGSKTASNTINEASHHTEVRGPGAISSELERYDSHSDNVDRGSLGVPPAVIHSSERASHKQESISHRGKKREVLIDDVVGSASSRVTSALDSSVLDVKGKRSERDRDQKRDNIRYNSLSGVGCSSIDSIQTERKAKAKSKQKNALLSSSGSGFRGRNTEAAEPHGESNRLVVNAPQKKGKSMIPRDSLKEEEPVDFSNLKHNEFDSVEDLGVPSHDLVEHQDFGSWLNFDEDGLQDHDSIGLEIPMDDLSDLNMLM</sequence>
<gene>
    <name evidence="2" type="ORF">FNV43_RR17725</name>
</gene>
<feature type="compositionally biased region" description="Polar residues" evidence="1">
    <location>
        <begin position="430"/>
        <end position="446"/>
    </location>
</feature>
<evidence type="ECO:0000256" key="1">
    <source>
        <dbReference type="SAM" id="MobiDB-lite"/>
    </source>
</evidence>
<feature type="region of interest" description="Disordered" evidence="1">
    <location>
        <begin position="497"/>
        <end position="530"/>
    </location>
</feature>
<organism evidence="2 3">
    <name type="scientific">Rhamnella rubrinervis</name>
    <dbReference type="NCBI Taxonomy" id="2594499"/>
    <lineage>
        <taxon>Eukaryota</taxon>
        <taxon>Viridiplantae</taxon>
        <taxon>Streptophyta</taxon>
        <taxon>Embryophyta</taxon>
        <taxon>Tracheophyta</taxon>
        <taxon>Spermatophyta</taxon>
        <taxon>Magnoliopsida</taxon>
        <taxon>eudicotyledons</taxon>
        <taxon>Gunneridae</taxon>
        <taxon>Pentapetalae</taxon>
        <taxon>rosids</taxon>
        <taxon>fabids</taxon>
        <taxon>Rosales</taxon>
        <taxon>Rhamnaceae</taxon>
        <taxon>rhamnoid group</taxon>
        <taxon>Rhamneae</taxon>
        <taxon>Rhamnella</taxon>
    </lineage>
</organism>
<feature type="region of interest" description="Disordered" evidence="1">
    <location>
        <begin position="616"/>
        <end position="691"/>
    </location>
</feature>
<dbReference type="Proteomes" id="UP000796880">
    <property type="component" value="Unassembled WGS sequence"/>
</dbReference>
<feature type="compositionally biased region" description="Polar residues" evidence="1">
    <location>
        <begin position="375"/>
        <end position="399"/>
    </location>
</feature>
<feature type="compositionally biased region" description="Basic residues" evidence="1">
    <location>
        <begin position="516"/>
        <end position="525"/>
    </location>
</feature>
<dbReference type="EMBL" id="VOIH02000008">
    <property type="protein sequence ID" value="KAF3439447.1"/>
    <property type="molecule type" value="Genomic_DNA"/>
</dbReference>
<feature type="region of interest" description="Disordered" evidence="1">
    <location>
        <begin position="369"/>
        <end position="399"/>
    </location>
</feature>
<dbReference type="PANTHER" id="PTHR31115:SF4">
    <property type="entry name" value="SPECTRIN BETA CHAIN, BRAIN"/>
    <property type="match status" value="1"/>
</dbReference>
<evidence type="ECO:0000313" key="3">
    <source>
        <dbReference type="Proteomes" id="UP000796880"/>
    </source>
</evidence>
<feature type="compositionally biased region" description="Basic and acidic residues" evidence="1">
    <location>
        <begin position="1165"/>
        <end position="1177"/>
    </location>
</feature>
<feature type="region of interest" description="Disordered" evidence="1">
    <location>
        <begin position="430"/>
        <end position="453"/>
    </location>
</feature>
<comment type="caution">
    <text evidence="2">The sequence shown here is derived from an EMBL/GenBank/DDBJ whole genome shotgun (WGS) entry which is preliminary data.</text>
</comment>
<proteinExistence type="predicted"/>